<dbReference type="Proteomes" id="UP000015103">
    <property type="component" value="Unassembled WGS sequence"/>
</dbReference>
<sequence length="84" mass="9303">MAKKNGKERIKLDEMLEWDRVQLGHPDGAEPALMYDSVIVFAIGLQTLEQSHPLSLANVSCALEHPWDGGLSLINYINSVNSIL</sequence>
<dbReference type="InParanoid" id="T1HDC2"/>
<accession>T1HDC2</accession>
<dbReference type="EMBL" id="ACPB03004051">
    <property type="status" value="NOT_ANNOTATED_CDS"/>
    <property type="molecule type" value="Genomic_DNA"/>
</dbReference>
<keyword evidence="2" id="KW-1185">Reference proteome</keyword>
<dbReference type="OMA" id="CALEHPW"/>
<reference evidence="1" key="1">
    <citation type="submission" date="2015-05" db="UniProtKB">
        <authorList>
            <consortium name="EnsemblMetazoa"/>
        </authorList>
    </citation>
    <scope>IDENTIFICATION</scope>
</reference>
<dbReference type="EnsemblMetazoa" id="RPRC002039-RA">
    <property type="protein sequence ID" value="RPRC002039-PA"/>
    <property type="gene ID" value="RPRC002039"/>
</dbReference>
<proteinExistence type="predicted"/>
<dbReference type="HOGENOM" id="CLU_2530279_0_0_1"/>
<dbReference type="AlphaFoldDB" id="T1HDC2"/>
<evidence type="ECO:0000313" key="1">
    <source>
        <dbReference type="EnsemblMetazoa" id="RPRC002039-PA"/>
    </source>
</evidence>
<dbReference type="VEuPathDB" id="VectorBase:RPRC002039"/>
<evidence type="ECO:0000313" key="2">
    <source>
        <dbReference type="Proteomes" id="UP000015103"/>
    </source>
</evidence>
<dbReference type="eggNOG" id="KOG1052">
    <property type="taxonomic scope" value="Eukaryota"/>
</dbReference>
<dbReference type="Gene3D" id="3.40.50.2300">
    <property type="match status" value="1"/>
</dbReference>
<organism evidence="1 2">
    <name type="scientific">Rhodnius prolixus</name>
    <name type="common">Triatomid bug</name>
    <dbReference type="NCBI Taxonomy" id="13249"/>
    <lineage>
        <taxon>Eukaryota</taxon>
        <taxon>Metazoa</taxon>
        <taxon>Ecdysozoa</taxon>
        <taxon>Arthropoda</taxon>
        <taxon>Hexapoda</taxon>
        <taxon>Insecta</taxon>
        <taxon>Pterygota</taxon>
        <taxon>Neoptera</taxon>
        <taxon>Paraneoptera</taxon>
        <taxon>Hemiptera</taxon>
        <taxon>Heteroptera</taxon>
        <taxon>Panheteroptera</taxon>
        <taxon>Cimicomorpha</taxon>
        <taxon>Reduviidae</taxon>
        <taxon>Triatominae</taxon>
        <taxon>Rhodnius</taxon>
    </lineage>
</organism>
<name>T1HDC2_RHOPR</name>
<dbReference type="STRING" id="13249.T1HDC2"/>
<protein>
    <submittedName>
        <fullName evidence="1">Uncharacterized protein</fullName>
    </submittedName>
</protein>